<sequence length="295" mass="33743">MKFTCFTILLMLFHQVSDSNDLMLTYKEEPIASVNRSEFIAPIVGEPFLDEQRYDDFVEKLDKEIYQAPQNAIIGENDEIVPGKVGYKLHREKLKELFYSYFLNDESSTIEVPILKVYPKVDNELLATIRTQRISRYITHFNSNKEERSHNISLAAEAINNYVVFPGETFSFNEVVGKRTEDKGYKRAPEIVKGEVTEGVGGGICQISSTLFNAVDRAGVQIVHRLSHSKSVPYVPQGRDATVSWYGSDFKFKNNYNQPLLIRAKAVRGQVIIDVYSSDLLEYTPRKVPNPSWKR</sequence>
<dbReference type="PANTHER" id="PTHR35788:SF1">
    <property type="entry name" value="EXPORTED PROTEIN"/>
    <property type="match status" value="1"/>
</dbReference>
<dbReference type="EMBL" id="JAMQKC010000026">
    <property type="protein sequence ID" value="MDC3418413.1"/>
    <property type="molecule type" value="Genomic_DNA"/>
</dbReference>
<organism evidence="1 2">
    <name type="scientific">Aquibacillus salsiterrae</name>
    <dbReference type="NCBI Taxonomy" id="2950439"/>
    <lineage>
        <taxon>Bacteria</taxon>
        <taxon>Bacillati</taxon>
        <taxon>Bacillota</taxon>
        <taxon>Bacilli</taxon>
        <taxon>Bacillales</taxon>
        <taxon>Bacillaceae</taxon>
        <taxon>Aquibacillus</taxon>
    </lineage>
</organism>
<keyword evidence="2" id="KW-1185">Reference proteome</keyword>
<protein>
    <submittedName>
        <fullName evidence="1">VanW family protein</fullName>
    </submittedName>
</protein>
<evidence type="ECO:0000313" key="1">
    <source>
        <dbReference type="EMBL" id="MDC3418413.1"/>
    </source>
</evidence>
<dbReference type="AlphaFoldDB" id="A0A9X3WGX1"/>
<comment type="caution">
    <text evidence="1">The sequence shown here is derived from an EMBL/GenBank/DDBJ whole genome shotgun (WGS) entry which is preliminary data.</text>
</comment>
<accession>A0A9X3WGX1</accession>
<dbReference type="InterPro" id="IPR052913">
    <property type="entry name" value="Glycopeptide_resist_protein"/>
</dbReference>
<dbReference type="Proteomes" id="UP001145069">
    <property type="component" value="Unassembled WGS sequence"/>
</dbReference>
<dbReference type="RefSeq" id="WP_272447476.1">
    <property type="nucleotide sequence ID" value="NZ_JAMQKC010000026.1"/>
</dbReference>
<evidence type="ECO:0000313" key="2">
    <source>
        <dbReference type="Proteomes" id="UP001145069"/>
    </source>
</evidence>
<name>A0A9X3WGX1_9BACI</name>
<gene>
    <name evidence="1" type="ORF">NC799_16145</name>
</gene>
<proteinExistence type="predicted"/>
<dbReference type="PANTHER" id="PTHR35788">
    <property type="entry name" value="EXPORTED PROTEIN-RELATED"/>
    <property type="match status" value="1"/>
</dbReference>
<reference evidence="1" key="1">
    <citation type="submission" date="2022-06" db="EMBL/GenBank/DDBJ databases">
        <title>Aquibacillus sp. a new bacterium isolated from soil saline samples.</title>
        <authorList>
            <person name="Galisteo C."/>
            <person name="De La Haba R."/>
            <person name="Sanchez-Porro C."/>
            <person name="Ventosa A."/>
        </authorList>
    </citation>
    <scope>NUCLEOTIDE SEQUENCE</scope>
    <source>
        <strain evidence="1">3ASR75-54</strain>
    </source>
</reference>
<dbReference type="InterPro" id="IPR007391">
    <property type="entry name" value="Vancomycin_resist_VanW"/>
</dbReference>
<dbReference type="Pfam" id="PF04294">
    <property type="entry name" value="VanW"/>
    <property type="match status" value="1"/>
</dbReference>